<dbReference type="Proteomes" id="UP000193884">
    <property type="component" value="Unassembled WGS sequence"/>
</dbReference>
<evidence type="ECO:0000313" key="2">
    <source>
        <dbReference type="EMBL" id="OSJ20552.1"/>
    </source>
</evidence>
<dbReference type="EMBL" id="NAFI01000181">
    <property type="protein sequence ID" value="OSJ05850.1"/>
    <property type="molecule type" value="Genomic_DNA"/>
</dbReference>
<evidence type="ECO:0000313" key="4">
    <source>
        <dbReference type="Proteomes" id="UP000193884"/>
    </source>
</evidence>
<reference evidence="3 4" key="1">
    <citation type="submission" date="2017-03" db="EMBL/GenBank/DDBJ databases">
        <title>Whole genome sequences of fourteen strains of Bradyrhizobium canariense and one strain of Bradyrhizobium japonicum isolated from Lupinus (Papilionoideae: Genisteae) species in Algeria.</title>
        <authorList>
            <person name="Crovadore J."/>
            <person name="Chekireb D."/>
            <person name="Brachmann A."/>
            <person name="Chablais R."/>
            <person name="Cochard B."/>
            <person name="Lefort F."/>
        </authorList>
    </citation>
    <scope>NUCLEOTIDE SEQUENCE [LARGE SCALE GENOMIC DNA]</scope>
    <source>
        <strain evidence="1 3">UBMA195</strain>
        <strain evidence="2 4">UBMAN05</strain>
    </source>
</reference>
<sequence>MNVLAREQVPSTMDQLQHARRFTSERFTIERFTTERFDGRRRDAIRAGTAVSRQKHTEIMFGGVAASCYPRRSMGAKGVVTTTSHRPN</sequence>
<comment type="caution">
    <text evidence="1">The sequence shown here is derived from an EMBL/GenBank/DDBJ whole genome shotgun (WGS) entry which is preliminary data.</text>
</comment>
<accession>A0A1X3DY23</accession>
<gene>
    <name evidence="2" type="ORF">BST63_39105</name>
    <name evidence="1" type="ORF">BSZ18_24560</name>
</gene>
<evidence type="ECO:0000313" key="3">
    <source>
        <dbReference type="Proteomes" id="UP000193553"/>
    </source>
</evidence>
<keyword evidence="4" id="KW-1185">Reference proteome</keyword>
<protein>
    <submittedName>
        <fullName evidence="1">Uncharacterized protein</fullName>
    </submittedName>
</protein>
<dbReference type="AlphaFoldDB" id="A0A1X3DY23"/>
<name>A0A1X3DY23_9BRAD</name>
<organism evidence="1 3">
    <name type="scientific">Bradyrhizobium canariense</name>
    <dbReference type="NCBI Taxonomy" id="255045"/>
    <lineage>
        <taxon>Bacteria</taxon>
        <taxon>Pseudomonadati</taxon>
        <taxon>Pseudomonadota</taxon>
        <taxon>Alphaproteobacteria</taxon>
        <taxon>Hyphomicrobiales</taxon>
        <taxon>Nitrobacteraceae</taxon>
        <taxon>Bradyrhizobium</taxon>
    </lineage>
</organism>
<dbReference type="EMBL" id="NAFK01000178">
    <property type="protein sequence ID" value="OSJ20552.1"/>
    <property type="molecule type" value="Genomic_DNA"/>
</dbReference>
<proteinExistence type="predicted"/>
<dbReference type="Proteomes" id="UP000193553">
    <property type="component" value="Unassembled WGS sequence"/>
</dbReference>
<evidence type="ECO:0000313" key="1">
    <source>
        <dbReference type="EMBL" id="OSJ05850.1"/>
    </source>
</evidence>